<evidence type="ECO:0000256" key="1">
    <source>
        <dbReference type="SAM" id="MobiDB-lite"/>
    </source>
</evidence>
<protein>
    <submittedName>
        <fullName evidence="2">Uncharacterized protein</fullName>
    </submittedName>
</protein>
<name>A0A061D444_BABBI</name>
<dbReference type="InterPro" id="IPR032675">
    <property type="entry name" value="LRR_dom_sf"/>
</dbReference>
<dbReference type="VEuPathDB" id="PiroplasmaDB:BBBOND_0100780"/>
<accession>A0A061D444</accession>
<feature type="compositionally biased region" description="Basic residues" evidence="1">
    <location>
        <begin position="144"/>
        <end position="160"/>
    </location>
</feature>
<gene>
    <name evidence="2" type="ORF">BBBOND_0100780</name>
</gene>
<keyword evidence="3" id="KW-1185">Reference proteome</keyword>
<evidence type="ECO:0000313" key="3">
    <source>
        <dbReference type="Proteomes" id="UP000033188"/>
    </source>
</evidence>
<dbReference type="OMA" id="YENECEE"/>
<dbReference type="GeneID" id="24562290"/>
<dbReference type="SUPFAM" id="SSF52047">
    <property type="entry name" value="RNI-like"/>
    <property type="match status" value="2"/>
</dbReference>
<sequence>MKKRSGSTRGIEYTPLWTPIDPSGLIRACCDFIEGDTHSQLILNNDPSTSLRVTSKHARLRGSHVDIVSTGERLRFSRASTRVCQKLVASELSAANGNRRGARGPIRPITGDAEADEKTMQTSNLEGDSVGVEEDVDALDGAGNHRRSAGGSRSRSRLQRSHGDDGDEILPGGAQDPYAPAPDVDRLLDDMVTNLKRLPLVRNECEQCARQCKLGEAADSSQQAVNVSVPCAHALGLRHAPNVQGFHGSARGPADDYMDIDASCGDPYVTGAKNRRLARLTTSAPRDANDDADPPTSDDDVEHLLTYRQETVVGDAYNLEDASEKDVSKLMEGTKVVTPLLDSLDMSLLRNVNARLRPRNGDQVDPASLLNDLTDMRGGKGGGDFNRDGLVALTGTVVDPHAYKQALWNCPEEYRVEGIQSSASPIITVRSNRQDLSDDLAFYTSDTLRSSADEVDTAHSEEPGLRAGLYAQERDSDVYYDSDMSLAELMAKYLVLRKRSDCEVSVLKTLKHLICKRLNKERLYLWHRSGSKSSDTPSEMYGSNVMMQTLHRILQTLDVTSSAIPEALEDAASTTGRKDDGRDTSVYTYSSISVSSYRSISESMFLPVNDREVEQSWILDLHKNLVEIYGVLTVEDENRSDLLPNDSDDLYCELIGDTLSMYPLREVTVTSADLFESKPIIVIRVDDSFTCTPVTATKSGTYATRINTRLYRAKSRRPSEDDEGLFLTLSSSQYDMMRWFVALSTRPKVTSFLYLLENQRQMRVYNSNLYFILYPNCREIDFSYFMFDAELERQIVKSYVRLPIRRLILANRSLSDADLPQLLSIWNYDIDTLELSHNSLELRECGTQFVSFLKKAHVRRVFLDGNPISAQGIEALAAAFTNSHLRHLSLRGCALDDCIVPMLRRTNEAMSIRDRLTLDAREVTTSETTHHFLKTYPLKRVKIGTVDQHMAYPETDVEVFMDCHNLDQINKLGILFSGKLLAAKSTGTKFRFCGLCKPRSVSYTFGNDYCFFEFRPPYLIIREPDSNAANNARRSNSQTRPSMYFLAGCDIVLMNNLRWLQLKLNTPKGVTLWRKCEFNLDIDDNTNDDINRKEDRRILVRAYTDASTRRWFELLNRHMSGVYYVRYVRKHPKVSLSRHILSFCRRPDASHLVLYDLPYDRTLWASFFRGINSMSCLRVLDFSNKKLTAENMDYPELLYGDLKLDRLDFSFNRLDLRKAERTVFNGILPPLTVAVYNVSYNPLGDCDLSADLFVSACVRANAVKLCFNYCSLGDRFLDSVVKLLENIRVPDEDSRLEVVELEGNRFSSHCLQAFVEQMLLSLPSMDVIRLHGSVTANELPDSIFNDKDLMTLERFSPTEPRFGSFIRKTYLRKPKRTTRESVARLVKERMASGDAATAAQK</sequence>
<dbReference type="OrthoDB" id="360979at2759"/>
<dbReference type="RefSeq" id="XP_012765935.1">
    <property type="nucleotide sequence ID" value="XM_012910481.1"/>
</dbReference>
<organism evidence="2 3">
    <name type="scientific">Babesia bigemina</name>
    <dbReference type="NCBI Taxonomy" id="5866"/>
    <lineage>
        <taxon>Eukaryota</taxon>
        <taxon>Sar</taxon>
        <taxon>Alveolata</taxon>
        <taxon>Apicomplexa</taxon>
        <taxon>Aconoidasida</taxon>
        <taxon>Piroplasmida</taxon>
        <taxon>Babesiidae</taxon>
        <taxon>Babesia</taxon>
    </lineage>
</organism>
<dbReference type="KEGG" id="bbig:BBBOND_0100780"/>
<feature type="region of interest" description="Disordered" evidence="1">
    <location>
        <begin position="280"/>
        <end position="300"/>
    </location>
</feature>
<feature type="region of interest" description="Disordered" evidence="1">
    <location>
        <begin position="96"/>
        <end position="183"/>
    </location>
</feature>
<proteinExistence type="predicted"/>
<evidence type="ECO:0000313" key="2">
    <source>
        <dbReference type="EMBL" id="CDR93749.1"/>
    </source>
</evidence>
<feature type="compositionally biased region" description="Acidic residues" evidence="1">
    <location>
        <begin position="290"/>
        <end position="300"/>
    </location>
</feature>
<dbReference type="EMBL" id="LK391707">
    <property type="protein sequence ID" value="CDR93749.1"/>
    <property type="molecule type" value="Genomic_DNA"/>
</dbReference>
<reference evidence="3" key="1">
    <citation type="journal article" date="2014" name="Nucleic Acids Res.">
        <title>The evolutionary dynamics of variant antigen genes in Babesia reveal a history of genomic innovation underlying host-parasite interaction.</title>
        <authorList>
            <person name="Jackson A.P."/>
            <person name="Otto T.D."/>
            <person name="Darby A."/>
            <person name="Ramaprasad A."/>
            <person name="Xia D."/>
            <person name="Echaide I.E."/>
            <person name="Farber M."/>
            <person name="Gahlot S."/>
            <person name="Gamble J."/>
            <person name="Gupta D."/>
            <person name="Gupta Y."/>
            <person name="Jackson L."/>
            <person name="Malandrin L."/>
            <person name="Malas T.B."/>
            <person name="Moussa E."/>
            <person name="Nair M."/>
            <person name="Reid A.J."/>
            <person name="Sanders M."/>
            <person name="Sharma J."/>
            <person name="Tracey A."/>
            <person name="Quail M.A."/>
            <person name="Weir W."/>
            <person name="Wastling J.M."/>
            <person name="Hall N."/>
            <person name="Willadsen P."/>
            <person name="Lingelbach K."/>
            <person name="Shiels B."/>
            <person name="Tait A."/>
            <person name="Berriman M."/>
            <person name="Allred D.R."/>
            <person name="Pain A."/>
        </authorList>
    </citation>
    <scope>NUCLEOTIDE SEQUENCE [LARGE SCALE GENOMIC DNA]</scope>
    <source>
        <strain evidence="3">Bond</strain>
    </source>
</reference>
<dbReference type="Gene3D" id="3.80.10.10">
    <property type="entry name" value="Ribonuclease Inhibitor"/>
    <property type="match status" value="2"/>
</dbReference>
<dbReference type="Proteomes" id="UP000033188">
    <property type="component" value="Chromosome 1"/>
</dbReference>